<dbReference type="PANTHER" id="PTHR30185:SF14">
    <property type="entry name" value="STATIONARY PHASE-INDUCIBLE PROTEIN CSIE-RELATED"/>
    <property type="match status" value="1"/>
</dbReference>
<name>A0A089Q2A3_9ENTR</name>
<dbReference type="AlphaFoldDB" id="A0A089Q2A3"/>
<keyword evidence="4" id="KW-1185">Reference proteome</keyword>
<dbReference type="InterPro" id="IPR011608">
    <property type="entry name" value="PRD"/>
</dbReference>
<dbReference type="PROSITE" id="PS51372">
    <property type="entry name" value="PRD_2"/>
    <property type="match status" value="1"/>
</dbReference>
<dbReference type="NCBIfam" id="NF008597">
    <property type="entry name" value="PRK11564.1"/>
    <property type="match status" value="1"/>
</dbReference>
<dbReference type="RefSeq" id="WP_038479943.1">
    <property type="nucleotide sequence ID" value="NZ_CP009451.1"/>
</dbReference>
<dbReference type="Proteomes" id="UP000029481">
    <property type="component" value="Chromosome"/>
</dbReference>
<dbReference type="Gene3D" id="1.10.1790.10">
    <property type="entry name" value="PRD domain"/>
    <property type="match status" value="1"/>
</dbReference>
<reference evidence="3 4" key="1">
    <citation type="submission" date="2014-09" db="EMBL/GenBank/DDBJ databases">
        <title>Cedecea neteri SSMD04 Genome Sequencing.</title>
        <authorList>
            <person name="Tan J.-Y."/>
        </authorList>
    </citation>
    <scope>NUCLEOTIDE SEQUENCE [LARGE SCALE GENOMIC DNA]</scope>
    <source>
        <strain evidence="3 4">SSMD04</strain>
    </source>
</reference>
<sequence>MMTLLTPPPSVLSSSQRRCHLLLMLYLPQQIVTPEVIAGVNGVDQTQTLQDIADTGHEIQSYHRLSLTQQQDGSYRIEGTALDRRLCLLHWLRRSLRLCPQFVQHHFSPALKSELNQLGLIKALYDETNLRALVNLCARRLKRQYDSRDSQFLTLFLQYCLHQHHSGNAPILTQQQREWSQLRPEFVVAQEIARHWKRRVMRPADVDEQHFLALLFQLLRIPDPINDEHEQDARLHNEIARMIERFRQQAGLSFSDEQGLSDQLYIHLAQALNRSQFNIGIDSNLPEEITRLYPRLMRTSREVLAEFEQHYGIHFSDAETGLVAVIFGAWLMQESDIQEKQVLLLTGDDVDLEQKIEQQLRELTLLPLNIKYLAVQQFQSQGAPREVVLVITPYSTSLPLFSPPLIHATLPLGDHQQQRIKALLEA</sequence>
<accession>A0A089Q2A3</accession>
<feature type="domain" description="PRD" evidence="2">
    <location>
        <begin position="230"/>
        <end position="337"/>
    </location>
</feature>
<evidence type="ECO:0000256" key="1">
    <source>
        <dbReference type="ARBA" id="ARBA00022737"/>
    </source>
</evidence>
<dbReference type="GO" id="GO:0006355">
    <property type="term" value="P:regulation of DNA-templated transcription"/>
    <property type="evidence" value="ECO:0007669"/>
    <property type="project" value="InterPro"/>
</dbReference>
<dbReference type="Pfam" id="PF00874">
    <property type="entry name" value="PRD"/>
    <property type="match status" value="2"/>
</dbReference>
<evidence type="ECO:0000259" key="2">
    <source>
        <dbReference type="PROSITE" id="PS51372"/>
    </source>
</evidence>
<dbReference type="KEGG" id="cnt:JT31_17685"/>
<dbReference type="InterPro" id="IPR050661">
    <property type="entry name" value="BglG_antiterminators"/>
</dbReference>
<dbReference type="InterPro" id="IPR036634">
    <property type="entry name" value="PRD_sf"/>
</dbReference>
<dbReference type="EMBL" id="CP009451">
    <property type="protein sequence ID" value="AIR06373.1"/>
    <property type="molecule type" value="Genomic_DNA"/>
</dbReference>
<organism evidence="3 4">
    <name type="scientific">Cedecea neteri</name>
    <dbReference type="NCBI Taxonomy" id="158822"/>
    <lineage>
        <taxon>Bacteria</taxon>
        <taxon>Pseudomonadati</taxon>
        <taxon>Pseudomonadota</taxon>
        <taxon>Gammaproteobacteria</taxon>
        <taxon>Enterobacterales</taxon>
        <taxon>Enterobacteriaceae</taxon>
        <taxon>Cedecea</taxon>
    </lineage>
</organism>
<evidence type="ECO:0000313" key="3">
    <source>
        <dbReference type="EMBL" id="AIR06373.1"/>
    </source>
</evidence>
<proteinExistence type="predicted"/>
<dbReference type="SUPFAM" id="SSF63520">
    <property type="entry name" value="PTS-regulatory domain, PRD"/>
    <property type="match status" value="1"/>
</dbReference>
<evidence type="ECO:0000313" key="4">
    <source>
        <dbReference type="Proteomes" id="UP000029481"/>
    </source>
</evidence>
<protein>
    <submittedName>
        <fullName evidence="3">Stationary phase inducible protein CsiE</fullName>
    </submittedName>
</protein>
<keyword evidence="1" id="KW-0677">Repeat</keyword>
<dbReference type="OrthoDB" id="6415323at2"/>
<gene>
    <name evidence="3" type="ORF">JT31_17685</name>
</gene>
<dbReference type="PANTHER" id="PTHR30185">
    <property type="entry name" value="CRYPTIC BETA-GLUCOSIDE BGL OPERON ANTITERMINATOR"/>
    <property type="match status" value="1"/>
</dbReference>